<protein>
    <submittedName>
        <fullName evidence="2">(diamondback moth) hypothetical protein</fullName>
    </submittedName>
</protein>
<name>A0A8S4E8T1_PLUXY</name>
<dbReference type="Proteomes" id="UP000653454">
    <property type="component" value="Unassembled WGS sequence"/>
</dbReference>
<evidence type="ECO:0000256" key="1">
    <source>
        <dbReference type="SAM" id="SignalP"/>
    </source>
</evidence>
<accession>A0A8S4E8T1</accession>
<evidence type="ECO:0000313" key="2">
    <source>
        <dbReference type="EMBL" id="CAG9111588.1"/>
    </source>
</evidence>
<feature type="chain" id="PRO_5035712803" evidence="1">
    <location>
        <begin position="20"/>
        <end position="201"/>
    </location>
</feature>
<sequence>MRLNILIYLLSFSFLTCDAFFLFKDKKEPFLFCYKVCPLYCPDLLHHRRSDDESVTYFDEDYPSKGYHEENPSPAPKSYIYENTGHQPYTHIDHIPYPPYPDTHDYPDHASWAVEDKSHGGRACHGCHGHHGGHSHHPWKHKPFEVEYNVKYVFKPIYPTTTKKEPATTEATTTKAPSTTPKELTGICYACLKKCDFYGFH</sequence>
<keyword evidence="1" id="KW-0732">Signal</keyword>
<reference evidence="2" key="1">
    <citation type="submission" date="2020-11" db="EMBL/GenBank/DDBJ databases">
        <authorList>
            <person name="Whiteford S."/>
        </authorList>
    </citation>
    <scope>NUCLEOTIDE SEQUENCE</scope>
</reference>
<feature type="signal peptide" evidence="1">
    <location>
        <begin position="1"/>
        <end position="19"/>
    </location>
</feature>
<comment type="caution">
    <text evidence="2">The sequence shown here is derived from an EMBL/GenBank/DDBJ whole genome shotgun (WGS) entry which is preliminary data.</text>
</comment>
<keyword evidence="3" id="KW-1185">Reference proteome</keyword>
<evidence type="ECO:0000313" key="3">
    <source>
        <dbReference type="Proteomes" id="UP000653454"/>
    </source>
</evidence>
<dbReference type="EMBL" id="CAJHNJ030000013">
    <property type="protein sequence ID" value="CAG9111588.1"/>
    <property type="molecule type" value="Genomic_DNA"/>
</dbReference>
<dbReference type="AlphaFoldDB" id="A0A8S4E8T1"/>
<organism evidence="2 3">
    <name type="scientific">Plutella xylostella</name>
    <name type="common">Diamondback moth</name>
    <name type="synonym">Plutella maculipennis</name>
    <dbReference type="NCBI Taxonomy" id="51655"/>
    <lineage>
        <taxon>Eukaryota</taxon>
        <taxon>Metazoa</taxon>
        <taxon>Ecdysozoa</taxon>
        <taxon>Arthropoda</taxon>
        <taxon>Hexapoda</taxon>
        <taxon>Insecta</taxon>
        <taxon>Pterygota</taxon>
        <taxon>Neoptera</taxon>
        <taxon>Endopterygota</taxon>
        <taxon>Lepidoptera</taxon>
        <taxon>Glossata</taxon>
        <taxon>Ditrysia</taxon>
        <taxon>Yponomeutoidea</taxon>
        <taxon>Plutellidae</taxon>
        <taxon>Plutella</taxon>
    </lineage>
</organism>
<proteinExistence type="predicted"/>
<gene>
    <name evidence="2" type="ORF">PLXY2_LOCUS4596</name>
</gene>